<accession>A0A9N7TIR0</accession>
<evidence type="ECO:0000313" key="3">
    <source>
        <dbReference type="Proteomes" id="UP001153269"/>
    </source>
</evidence>
<proteinExistence type="predicted"/>
<comment type="caution">
    <text evidence="2">The sequence shown here is derived from an EMBL/GenBank/DDBJ whole genome shotgun (WGS) entry which is preliminary data.</text>
</comment>
<gene>
    <name evidence="2" type="ORF">PLEPLA_LOCUS1422</name>
</gene>
<organism evidence="2 3">
    <name type="scientific">Pleuronectes platessa</name>
    <name type="common">European plaice</name>
    <dbReference type="NCBI Taxonomy" id="8262"/>
    <lineage>
        <taxon>Eukaryota</taxon>
        <taxon>Metazoa</taxon>
        <taxon>Chordata</taxon>
        <taxon>Craniata</taxon>
        <taxon>Vertebrata</taxon>
        <taxon>Euteleostomi</taxon>
        <taxon>Actinopterygii</taxon>
        <taxon>Neopterygii</taxon>
        <taxon>Teleostei</taxon>
        <taxon>Neoteleostei</taxon>
        <taxon>Acanthomorphata</taxon>
        <taxon>Carangaria</taxon>
        <taxon>Pleuronectiformes</taxon>
        <taxon>Pleuronectoidei</taxon>
        <taxon>Pleuronectidae</taxon>
        <taxon>Pleuronectes</taxon>
    </lineage>
</organism>
<evidence type="ECO:0000256" key="1">
    <source>
        <dbReference type="SAM" id="MobiDB-lite"/>
    </source>
</evidence>
<protein>
    <submittedName>
        <fullName evidence="2">Uncharacterized protein</fullName>
    </submittedName>
</protein>
<name>A0A9N7TIR0_PLEPL</name>
<keyword evidence="3" id="KW-1185">Reference proteome</keyword>
<dbReference type="AlphaFoldDB" id="A0A9N7TIR0"/>
<dbReference type="Proteomes" id="UP001153269">
    <property type="component" value="Unassembled WGS sequence"/>
</dbReference>
<reference evidence="2" key="1">
    <citation type="submission" date="2020-03" db="EMBL/GenBank/DDBJ databases">
        <authorList>
            <person name="Weist P."/>
        </authorList>
    </citation>
    <scope>NUCLEOTIDE SEQUENCE</scope>
</reference>
<dbReference type="EMBL" id="CADEAL010000067">
    <property type="protein sequence ID" value="CAB1413720.1"/>
    <property type="molecule type" value="Genomic_DNA"/>
</dbReference>
<sequence>MLWLQSPGGDDAGGHTPCPAVWRHAVDETCCLDCHSESGLFLHLQPHKSIQLLTQYDPLTLVSMGVHPEDEEFQQMFGHRTQQQSVHILSPTPELHCPSPSQPVGTSLLLRDG</sequence>
<evidence type="ECO:0000313" key="2">
    <source>
        <dbReference type="EMBL" id="CAB1413720.1"/>
    </source>
</evidence>
<feature type="region of interest" description="Disordered" evidence="1">
    <location>
        <begin position="91"/>
        <end position="113"/>
    </location>
</feature>